<proteinExistence type="inferred from homology"/>
<name>A0A8J2YCQ3_9RHOB</name>
<protein>
    <submittedName>
        <fullName evidence="7">Dehydrogenase</fullName>
    </submittedName>
</protein>
<evidence type="ECO:0000313" key="7">
    <source>
        <dbReference type="EMBL" id="GGE37795.1"/>
    </source>
</evidence>
<evidence type="ECO:0000256" key="3">
    <source>
        <dbReference type="ARBA" id="ARBA00022723"/>
    </source>
</evidence>
<evidence type="ECO:0000256" key="1">
    <source>
        <dbReference type="ARBA" id="ARBA00001947"/>
    </source>
</evidence>
<comment type="cofactor">
    <cofactor evidence="1">
        <name>Zn(2+)</name>
        <dbReference type="ChEBI" id="CHEBI:29105"/>
    </cofactor>
</comment>
<dbReference type="EMBL" id="BMCP01000001">
    <property type="protein sequence ID" value="GGE37795.1"/>
    <property type="molecule type" value="Genomic_DNA"/>
</dbReference>
<dbReference type="SUPFAM" id="SSF50129">
    <property type="entry name" value="GroES-like"/>
    <property type="match status" value="1"/>
</dbReference>
<organism evidence="7 8">
    <name type="scientific">Agaricicola taiwanensis</name>
    <dbReference type="NCBI Taxonomy" id="591372"/>
    <lineage>
        <taxon>Bacteria</taxon>
        <taxon>Pseudomonadati</taxon>
        <taxon>Pseudomonadota</taxon>
        <taxon>Alphaproteobacteria</taxon>
        <taxon>Rhodobacterales</taxon>
        <taxon>Paracoccaceae</taxon>
        <taxon>Agaricicola</taxon>
    </lineage>
</organism>
<dbReference type="PANTHER" id="PTHR43350">
    <property type="entry name" value="NAD-DEPENDENT ALCOHOL DEHYDROGENASE"/>
    <property type="match status" value="1"/>
</dbReference>
<evidence type="ECO:0000259" key="6">
    <source>
        <dbReference type="Pfam" id="PF07992"/>
    </source>
</evidence>
<dbReference type="PANTHER" id="PTHR43350:SF19">
    <property type="entry name" value="D-GULOSIDE 3-DEHYDROGENASE"/>
    <property type="match status" value="1"/>
</dbReference>
<evidence type="ECO:0000256" key="2">
    <source>
        <dbReference type="ARBA" id="ARBA00008072"/>
    </source>
</evidence>
<dbReference type="Gene3D" id="3.90.180.10">
    <property type="entry name" value="Medium-chain alcohol dehydrogenases, catalytic domain"/>
    <property type="match status" value="1"/>
</dbReference>
<dbReference type="InterPro" id="IPR036291">
    <property type="entry name" value="NAD(P)-bd_dom_sf"/>
</dbReference>
<reference evidence="7" key="2">
    <citation type="submission" date="2020-09" db="EMBL/GenBank/DDBJ databases">
        <authorList>
            <person name="Sun Q."/>
            <person name="Sedlacek I."/>
        </authorList>
    </citation>
    <scope>NUCLEOTIDE SEQUENCE</scope>
    <source>
        <strain evidence="7">CCM 7684</strain>
    </source>
</reference>
<dbReference type="GO" id="GO:0016491">
    <property type="term" value="F:oxidoreductase activity"/>
    <property type="evidence" value="ECO:0007669"/>
    <property type="project" value="UniProtKB-KW"/>
</dbReference>
<dbReference type="CDD" id="cd08255">
    <property type="entry name" value="2-desacetyl-2-hydroxyethyl_bacteriochlorophyllide_like"/>
    <property type="match status" value="1"/>
</dbReference>
<evidence type="ECO:0000256" key="5">
    <source>
        <dbReference type="ARBA" id="ARBA00023002"/>
    </source>
</evidence>
<keyword evidence="5" id="KW-0560">Oxidoreductase</keyword>
<dbReference type="InterPro" id="IPR011032">
    <property type="entry name" value="GroES-like_sf"/>
</dbReference>
<dbReference type="Pfam" id="PF07992">
    <property type="entry name" value="Pyr_redox_2"/>
    <property type="match status" value="1"/>
</dbReference>
<dbReference type="AlphaFoldDB" id="A0A8J2YCQ3"/>
<feature type="domain" description="FAD/NAD(P)-binding" evidence="6">
    <location>
        <begin position="85"/>
        <end position="132"/>
    </location>
</feature>
<dbReference type="GO" id="GO:0046872">
    <property type="term" value="F:metal ion binding"/>
    <property type="evidence" value="ECO:0007669"/>
    <property type="project" value="UniProtKB-KW"/>
</dbReference>
<accession>A0A8J2YCQ3</accession>
<dbReference type="RefSeq" id="WP_229729222.1">
    <property type="nucleotide sequence ID" value="NZ_BMCP01000001.1"/>
</dbReference>
<sequence length="263" mass="28192">MRVSGQEGVFPFPVKYGYAVVGEVEDGPDDLLGQKVFVLHPHEERFVADIQRLMPLPEGLPPRRAVLGANMETALNALWDSGAGPADRIVVVGGGLVGLLVAALAARLPGAEVTVVDVADRARAAHAMGAEFHWVNDAPDEADVVFHCSASEAGLCQAIDIAGTEGTIVEMSWYGDRQVSLPLGGPFHARRLRLISSQVGMVAPSRRPRWTNARRLSAALRLLIDDRFDALISQEIAFSDLPPSLGSVLAREAEGIATVVRYD</sequence>
<evidence type="ECO:0000313" key="8">
    <source>
        <dbReference type="Proteomes" id="UP000602745"/>
    </source>
</evidence>
<evidence type="ECO:0000256" key="4">
    <source>
        <dbReference type="ARBA" id="ARBA00022833"/>
    </source>
</evidence>
<gene>
    <name evidence="7" type="ORF">GCM10007276_13990</name>
</gene>
<comment type="similarity">
    <text evidence="2">Belongs to the zinc-containing alcohol dehydrogenase family.</text>
</comment>
<dbReference type="SUPFAM" id="SSF51735">
    <property type="entry name" value="NAD(P)-binding Rossmann-fold domains"/>
    <property type="match status" value="1"/>
</dbReference>
<dbReference type="Proteomes" id="UP000602745">
    <property type="component" value="Unassembled WGS sequence"/>
</dbReference>
<dbReference type="InterPro" id="IPR023753">
    <property type="entry name" value="FAD/NAD-binding_dom"/>
</dbReference>
<keyword evidence="4" id="KW-0862">Zinc</keyword>
<keyword evidence="3" id="KW-0479">Metal-binding</keyword>
<reference evidence="7" key="1">
    <citation type="journal article" date="2014" name="Int. J. Syst. Evol. Microbiol.">
        <title>Complete genome sequence of Corynebacterium casei LMG S-19264T (=DSM 44701T), isolated from a smear-ripened cheese.</title>
        <authorList>
            <consortium name="US DOE Joint Genome Institute (JGI-PGF)"/>
            <person name="Walter F."/>
            <person name="Albersmeier A."/>
            <person name="Kalinowski J."/>
            <person name="Ruckert C."/>
        </authorList>
    </citation>
    <scope>NUCLEOTIDE SEQUENCE</scope>
    <source>
        <strain evidence="7">CCM 7684</strain>
    </source>
</reference>
<keyword evidence="8" id="KW-1185">Reference proteome</keyword>
<comment type="caution">
    <text evidence="7">The sequence shown here is derived from an EMBL/GenBank/DDBJ whole genome shotgun (WGS) entry which is preliminary data.</text>
</comment>